<keyword evidence="2" id="KW-1185">Reference proteome</keyword>
<dbReference type="InterPro" id="IPR021866">
    <property type="entry name" value="SpoIIAA-like"/>
</dbReference>
<sequence length="257" mass="28870">MIKFLASPDDVVAIKIDQTVDAEQLKSITNRIDDRLAEHETIAMYLDLRGLERFTLAAILDDLRYSLKHIGDLSRIRRVALVTRARWIDVIASWENRVLPSIDIRVFDPEDRRSALDWASESLEMPAPSLRRITTDKDAVRAFALTGPLRSSDIRLLADDLDAAYARHGTIRLLMRVEHYGLRPSVFTQDIVKMKLRALQHVKAYALVGGPSWMAGVASLLDPLMSMEVRHFGLDDENDAWEWLGAAPVGESAGVVA</sequence>
<organism evidence="1 2">
    <name type="scientific">Longibacter salinarum</name>
    <dbReference type="NCBI Taxonomy" id="1850348"/>
    <lineage>
        <taxon>Bacteria</taxon>
        <taxon>Pseudomonadati</taxon>
        <taxon>Rhodothermota</taxon>
        <taxon>Rhodothermia</taxon>
        <taxon>Rhodothermales</taxon>
        <taxon>Salisaetaceae</taxon>
        <taxon>Longibacter</taxon>
    </lineage>
</organism>
<accession>A0A2A8CTP4</accession>
<dbReference type="Proteomes" id="UP000220102">
    <property type="component" value="Unassembled WGS sequence"/>
</dbReference>
<dbReference type="Gene3D" id="3.40.50.10600">
    <property type="entry name" value="SpoIIaa-like domains"/>
    <property type="match status" value="2"/>
</dbReference>
<protein>
    <recommendedName>
        <fullName evidence="3">STAS/SEC14 domain-containing protein</fullName>
    </recommendedName>
</protein>
<dbReference type="EMBL" id="PDEQ01000012">
    <property type="protein sequence ID" value="PEN11075.1"/>
    <property type="molecule type" value="Genomic_DNA"/>
</dbReference>
<dbReference type="SUPFAM" id="SSF52091">
    <property type="entry name" value="SpoIIaa-like"/>
    <property type="match status" value="2"/>
</dbReference>
<dbReference type="OrthoDB" id="1447828at2"/>
<name>A0A2A8CTP4_9BACT</name>
<dbReference type="InterPro" id="IPR038396">
    <property type="entry name" value="SpoIIAA-like_sf"/>
</dbReference>
<reference evidence="1 2" key="1">
    <citation type="submission" date="2017-10" db="EMBL/GenBank/DDBJ databases">
        <title>Draft genome of Longibacter Salinarum.</title>
        <authorList>
            <person name="Goh K.M."/>
            <person name="Shamsir M.S."/>
            <person name="Lim S.W."/>
        </authorList>
    </citation>
    <scope>NUCLEOTIDE SEQUENCE [LARGE SCALE GENOMIC DNA]</scope>
    <source>
        <strain evidence="1 2">KCTC 52045</strain>
    </source>
</reference>
<dbReference type="RefSeq" id="WP_098078932.1">
    <property type="nucleotide sequence ID" value="NZ_PDEQ01000012.1"/>
</dbReference>
<evidence type="ECO:0000313" key="1">
    <source>
        <dbReference type="EMBL" id="PEN11075.1"/>
    </source>
</evidence>
<dbReference type="Pfam" id="PF11964">
    <property type="entry name" value="SpoIIAA-like"/>
    <property type="match status" value="2"/>
</dbReference>
<evidence type="ECO:0000313" key="2">
    <source>
        <dbReference type="Proteomes" id="UP000220102"/>
    </source>
</evidence>
<proteinExistence type="predicted"/>
<gene>
    <name evidence="1" type="ORF">CRI94_16775</name>
</gene>
<dbReference type="InterPro" id="IPR036513">
    <property type="entry name" value="STAS_dom_sf"/>
</dbReference>
<evidence type="ECO:0008006" key="3">
    <source>
        <dbReference type="Google" id="ProtNLM"/>
    </source>
</evidence>
<dbReference type="AlphaFoldDB" id="A0A2A8CTP4"/>
<comment type="caution">
    <text evidence="1">The sequence shown here is derived from an EMBL/GenBank/DDBJ whole genome shotgun (WGS) entry which is preliminary data.</text>
</comment>